<name>A0ABQ2RMG3_9DEIO</name>
<feature type="domain" description="Transglutaminase-like" evidence="1">
    <location>
        <begin position="182"/>
        <end position="248"/>
    </location>
</feature>
<evidence type="ECO:0000313" key="2">
    <source>
        <dbReference type="EMBL" id="GGR44509.1"/>
    </source>
</evidence>
<evidence type="ECO:0000313" key="3">
    <source>
        <dbReference type="Proteomes" id="UP000634308"/>
    </source>
</evidence>
<dbReference type="Gene3D" id="2.60.40.2250">
    <property type="match status" value="1"/>
</dbReference>
<dbReference type="InterPro" id="IPR038765">
    <property type="entry name" value="Papain-like_cys_pep_sf"/>
</dbReference>
<dbReference type="PANTHER" id="PTHR33490">
    <property type="entry name" value="BLR5614 PROTEIN-RELATED"/>
    <property type="match status" value="1"/>
</dbReference>
<accession>A0ABQ2RMG3</accession>
<dbReference type="EMBL" id="BMQM01000001">
    <property type="protein sequence ID" value="GGR44509.1"/>
    <property type="molecule type" value="Genomic_DNA"/>
</dbReference>
<comment type="caution">
    <text evidence="2">The sequence shown here is derived from an EMBL/GenBank/DDBJ whole genome shotgun (WGS) entry which is preliminary data.</text>
</comment>
<proteinExistence type="predicted"/>
<evidence type="ECO:0000259" key="1">
    <source>
        <dbReference type="SMART" id="SM00460"/>
    </source>
</evidence>
<dbReference type="Gene3D" id="3.10.620.30">
    <property type="match status" value="1"/>
</dbReference>
<dbReference type="SUPFAM" id="SSF54001">
    <property type="entry name" value="Cysteine proteinases"/>
    <property type="match status" value="1"/>
</dbReference>
<keyword evidence="3" id="KW-1185">Reference proteome</keyword>
<dbReference type="InterPro" id="IPR002931">
    <property type="entry name" value="Transglutaminase-like"/>
</dbReference>
<sequence length="303" mass="33472">MSEPTRATPPESQPEFLNPVRIRAGFRLTFDVPFPTPMLFVVQPADRLHPTGTRQRIVQQQALGAAQGIHTFTDQHGNTIWRALAPAGTFTLGHDLIAEITRNPDPILPDLPKTPVEALPDETIAYLLPSRYVDSDLISNDAWTRFGNIQGGWATVQAISDFLYASCRYGAGSTSSTTASQALDSGRAVCRDFAHMGVAYCRALNIPARYVCGYLPDIDIKPDPVPMDFHAWFEAFIDGQWRTFDARHNRPRAGRIIIAQGRDASDVAFTTTFGNARLTTMTVWADEAPDGMTLNDPPNPRVF</sequence>
<dbReference type="Proteomes" id="UP000634308">
    <property type="component" value="Unassembled WGS sequence"/>
</dbReference>
<dbReference type="RefSeq" id="WP_189063093.1">
    <property type="nucleotide sequence ID" value="NZ_BMQM01000001.1"/>
</dbReference>
<organism evidence="2 3">
    <name type="scientific">Deinococcus seoulensis</name>
    <dbReference type="NCBI Taxonomy" id="1837379"/>
    <lineage>
        <taxon>Bacteria</taxon>
        <taxon>Thermotogati</taxon>
        <taxon>Deinococcota</taxon>
        <taxon>Deinococci</taxon>
        <taxon>Deinococcales</taxon>
        <taxon>Deinococcaceae</taxon>
        <taxon>Deinococcus</taxon>
    </lineage>
</organism>
<gene>
    <name evidence="2" type="ORF">GCM10008959_01900</name>
</gene>
<dbReference type="PANTHER" id="PTHR33490:SF12">
    <property type="entry name" value="BLL5557 PROTEIN"/>
    <property type="match status" value="1"/>
</dbReference>
<protein>
    <submittedName>
        <fullName evidence="2">Transglutaminase</fullName>
    </submittedName>
</protein>
<reference evidence="3" key="1">
    <citation type="journal article" date="2019" name="Int. J. Syst. Evol. Microbiol.">
        <title>The Global Catalogue of Microorganisms (GCM) 10K type strain sequencing project: providing services to taxonomists for standard genome sequencing and annotation.</title>
        <authorList>
            <consortium name="The Broad Institute Genomics Platform"/>
            <consortium name="The Broad Institute Genome Sequencing Center for Infectious Disease"/>
            <person name="Wu L."/>
            <person name="Ma J."/>
        </authorList>
    </citation>
    <scope>NUCLEOTIDE SEQUENCE [LARGE SCALE GENOMIC DNA]</scope>
    <source>
        <strain evidence="3">JCM 31404</strain>
    </source>
</reference>
<dbReference type="Pfam" id="PF01841">
    <property type="entry name" value="Transglut_core"/>
    <property type="match status" value="1"/>
</dbReference>
<dbReference type="SMART" id="SM00460">
    <property type="entry name" value="TGc"/>
    <property type="match status" value="1"/>
</dbReference>